<comment type="caution">
    <text evidence="1">The sequence shown here is derived from an EMBL/GenBank/DDBJ whole genome shotgun (WGS) entry which is preliminary data.</text>
</comment>
<sequence length="112" mass="12013">MVMEPAFQPWSSVPLNHGGWVYSGSISSLEKDNDGSNRSVGSNLCLALCFALSLVFFTGGSTEHLGTIRDIATGAWITVLITVATGAWIAVLMEMSSLKLKKMTSTDILDLM</sequence>
<accession>A0ACB8FA44</accession>
<dbReference type="Proteomes" id="UP000827872">
    <property type="component" value="Linkage Group LG08"/>
</dbReference>
<dbReference type="EMBL" id="CM037621">
    <property type="protein sequence ID" value="KAH8002113.1"/>
    <property type="molecule type" value="Genomic_DNA"/>
</dbReference>
<protein>
    <submittedName>
        <fullName evidence="1">Uncharacterized protein</fullName>
    </submittedName>
</protein>
<name>A0ACB8FA44_9SAUR</name>
<evidence type="ECO:0000313" key="2">
    <source>
        <dbReference type="Proteomes" id="UP000827872"/>
    </source>
</evidence>
<gene>
    <name evidence="1" type="ORF">K3G42_020530</name>
</gene>
<evidence type="ECO:0000313" key="1">
    <source>
        <dbReference type="EMBL" id="KAH8002113.1"/>
    </source>
</evidence>
<proteinExistence type="predicted"/>
<organism evidence="1 2">
    <name type="scientific">Sphaerodactylus townsendi</name>
    <dbReference type="NCBI Taxonomy" id="933632"/>
    <lineage>
        <taxon>Eukaryota</taxon>
        <taxon>Metazoa</taxon>
        <taxon>Chordata</taxon>
        <taxon>Craniata</taxon>
        <taxon>Vertebrata</taxon>
        <taxon>Euteleostomi</taxon>
        <taxon>Lepidosauria</taxon>
        <taxon>Squamata</taxon>
        <taxon>Bifurcata</taxon>
        <taxon>Gekkota</taxon>
        <taxon>Sphaerodactylidae</taxon>
        <taxon>Sphaerodactylus</taxon>
    </lineage>
</organism>
<reference evidence="1" key="1">
    <citation type="submission" date="2021-08" db="EMBL/GenBank/DDBJ databases">
        <title>The first chromosome-level gecko genome reveals the dynamic sex chromosomes of Neotropical dwarf geckos (Sphaerodactylidae: Sphaerodactylus).</title>
        <authorList>
            <person name="Pinto B.J."/>
            <person name="Keating S.E."/>
            <person name="Gamble T."/>
        </authorList>
    </citation>
    <scope>NUCLEOTIDE SEQUENCE</scope>
    <source>
        <strain evidence="1">TG3544</strain>
    </source>
</reference>
<keyword evidence="2" id="KW-1185">Reference proteome</keyword>